<dbReference type="PANTHER" id="PTHR45982">
    <property type="entry name" value="REGULATOR OF CHROMOSOME CONDENSATION"/>
    <property type="match status" value="1"/>
</dbReference>
<organism evidence="5 6">
    <name type="scientific">Phlyctema vagabunda</name>
    <dbReference type="NCBI Taxonomy" id="108571"/>
    <lineage>
        <taxon>Eukaryota</taxon>
        <taxon>Fungi</taxon>
        <taxon>Dikarya</taxon>
        <taxon>Ascomycota</taxon>
        <taxon>Pezizomycotina</taxon>
        <taxon>Leotiomycetes</taxon>
        <taxon>Helotiales</taxon>
        <taxon>Dermateaceae</taxon>
        <taxon>Phlyctema</taxon>
    </lineage>
</organism>
<reference evidence="5 6" key="1">
    <citation type="submission" date="2024-06" db="EMBL/GenBank/DDBJ databases">
        <title>Complete genome of Phlyctema vagabunda strain 19-DSS-EL-015.</title>
        <authorList>
            <person name="Fiorenzani C."/>
        </authorList>
    </citation>
    <scope>NUCLEOTIDE SEQUENCE [LARGE SCALE GENOMIC DNA]</scope>
    <source>
        <strain evidence="5 6">19-DSS-EL-015</strain>
    </source>
</reference>
<dbReference type="Gene3D" id="2.130.10.30">
    <property type="entry name" value="Regulator of chromosome condensation 1/beta-lactamase-inhibitor protein II"/>
    <property type="match status" value="2"/>
</dbReference>
<dbReference type="InterPro" id="IPR009091">
    <property type="entry name" value="RCC1/BLIP-II"/>
</dbReference>
<accession>A0ABR4PQF1</accession>
<evidence type="ECO:0000313" key="5">
    <source>
        <dbReference type="EMBL" id="KAL3425605.1"/>
    </source>
</evidence>
<sequence>MATLYAIGSNGAGQLGIGHDEDVSVPKDVQFDNAETLSSITQIRAGGNHTLLVTSSGRLFTAGDSTTGARGLASDTQSSDKGFQKISLSADEGAVVNTGPITLCAATWEASIIVQKDLAGLSNQVYSFGTGNKGELGLGDFLFKTSKAEMIKNFPPKDLEVVDLAASVSHVLAILSNGDVYGWGNGRKGQLGLPEAIINEPRKITGIDFKVVKAVCGREFSYLLGDSSEGKHVVLGSDKWGVRSSAPEVIFGWKDAGAGWGSIVVLLDDNSTISWGRNDHGQLRPGGLPPIAQISIGSEHGLALTTDGDVVAWGWGEHGNCGPSTKNGDVVDSWNVIASSKYLPPRSKISYIGAGCATSWICVKP</sequence>
<dbReference type="EMBL" id="JBFCZG010000002">
    <property type="protein sequence ID" value="KAL3425605.1"/>
    <property type="molecule type" value="Genomic_DNA"/>
</dbReference>
<feature type="repeat" description="RCC1" evidence="3">
    <location>
        <begin position="270"/>
        <end position="307"/>
    </location>
</feature>
<dbReference type="InterPro" id="IPR051553">
    <property type="entry name" value="Ran_GTPase-activating"/>
</dbReference>
<dbReference type="Pfam" id="PF25390">
    <property type="entry name" value="WD40_RLD"/>
    <property type="match status" value="1"/>
</dbReference>
<comment type="caution">
    <text evidence="5">The sequence shown here is derived from an EMBL/GenBank/DDBJ whole genome shotgun (WGS) entry which is preliminary data.</text>
</comment>
<dbReference type="PANTHER" id="PTHR45982:SF5">
    <property type="entry name" value="RCC DOMAIN-CONTAINING PROTEIN ATS1"/>
    <property type="match status" value="1"/>
</dbReference>
<name>A0ABR4PQF1_9HELO</name>
<dbReference type="PRINTS" id="PR00633">
    <property type="entry name" value="RCCNDNSATION"/>
</dbReference>
<feature type="repeat" description="RCC1" evidence="3">
    <location>
        <begin position="2"/>
        <end position="56"/>
    </location>
</feature>
<feature type="repeat" description="RCC1" evidence="3">
    <location>
        <begin position="123"/>
        <end position="177"/>
    </location>
</feature>
<keyword evidence="6" id="KW-1185">Reference proteome</keyword>
<proteinExistence type="predicted"/>
<evidence type="ECO:0000313" key="6">
    <source>
        <dbReference type="Proteomes" id="UP001629113"/>
    </source>
</evidence>
<evidence type="ECO:0000259" key="4">
    <source>
        <dbReference type="Pfam" id="PF25390"/>
    </source>
</evidence>
<dbReference type="Proteomes" id="UP001629113">
    <property type="component" value="Unassembled WGS sequence"/>
</dbReference>
<evidence type="ECO:0000256" key="1">
    <source>
        <dbReference type="ARBA" id="ARBA00022658"/>
    </source>
</evidence>
<dbReference type="InterPro" id="IPR000408">
    <property type="entry name" value="Reg_chr_condens"/>
</dbReference>
<dbReference type="PROSITE" id="PS50012">
    <property type="entry name" value="RCC1_3"/>
    <property type="match status" value="4"/>
</dbReference>
<feature type="domain" description="RCC1-like" evidence="4">
    <location>
        <begin position="4"/>
        <end position="359"/>
    </location>
</feature>
<evidence type="ECO:0000256" key="3">
    <source>
        <dbReference type="PROSITE-ProRule" id="PRU00235"/>
    </source>
</evidence>
<dbReference type="InterPro" id="IPR058923">
    <property type="entry name" value="RCC1-like_dom"/>
</dbReference>
<evidence type="ECO:0000256" key="2">
    <source>
        <dbReference type="ARBA" id="ARBA00022737"/>
    </source>
</evidence>
<dbReference type="SUPFAM" id="SSF50985">
    <property type="entry name" value="RCC1/BLIP-II"/>
    <property type="match status" value="1"/>
</dbReference>
<protein>
    <submittedName>
        <fullName evidence="5">Alpha-tubulin suppressor protein aats1</fullName>
    </submittedName>
</protein>
<gene>
    <name evidence="5" type="ORF">PVAG01_02396</name>
</gene>
<keyword evidence="2" id="KW-0677">Repeat</keyword>
<feature type="repeat" description="RCC1" evidence="3">
    <location>
        <begin position="178"/>
        <end position="227"/>
    </location>
</feature>
<keyword evidence="1" id="KW-0344">Guanine-nucleotide releasing factor</keyword>